<dbReference type="KEGG" id="mpad:KEF85_06940"/>
<dbReference type="GO" id="GO:0050135">
    <property type="term" value="F:NADP+ nucleosidase activity"/>
    <property type="evidence" value="ECO:0007669"/>
    <property type="project" value="InterPro"/>
</dbReference>
<dbReference type="RefSeq" id="WP_215584421.1">
    <property type="nucleotide sequence ID" value="NZ_CP073754.1"/>
</dbReference>
<feature type="domain" description="CD-NTase-associated protein 12/Pycsar effector protein TIR" evidence="1">
    <location>
        <begin position="9"/>
        <end position="125"/>
    </location>
</feature>
<dbReference type="Pfam" id="PF10137">
    <property type="entry name" value="CAP12-PCTIR_TIR"/>
    <property type="match status" value="1"/>
</dbReference>
<proteinExistence type="predicted"/>
<gene>
    <name evidence="2" type="ORF">KEF85_06940</name>
</gene>
<dbReference type="EMBL" id="CP073754">
    <property type="protein sequence ID" value="QWF72179.1"/>
    <property type="molecule type" value="Genomic_DNA"/>
</dbReference>
<evidence type="ECO:0000313" key="3">
    <source>
        <dbReference type="Proteomes" id="UP000676649"/>
    </source>
</evidence>
<reference evidence="2" key="1">
    <citation type="submission" date="2021-04" db="EMBL/GenBank/DDBJ databases">
        <title>Draft genome sequence data of methanotrophic Methylovulum sp. strain S1L and Methylomonas sp. strain S2AM isolated from boreal lake water columns.</title>
        <authorList>
            <person name="Rissanen A.J."/>
            <person name="Mangayil R."/>
            <person name="Svenning M.M."/>
            <person name="Khanongnuch R."/>
        </authorList>
    </citation>
    <scope>NUCLEOTIDE SEQUENCE</scope>
    <source>
        <strain evidence="2">S2AM</strain>
    </source>
</reference>
<dbReference type="InterPro" id="IPR019302">
    <property type="entry name" value="CAP12/PCTIR_TIR_dom"/>
</dbReference>
<keyword evidence="3" id="KW-1185">Reference proteome</keyword>
<evidence type="ECO:0000259" key="1">
    <source>
        <dbReference type="Pfam" id="PF10137"/>
    </source>
</evidence>
<name>A0A975MR15_9GAMM</name>
<dbReference type="AlphaFoldDB" id="A0A975MR15"/>
<protein>
    <submittedName>
        <fullName evidence="2">Nucleotide-binding protein</fullName>
    </submittedName>
</protein>
<dbReference type="Proteomes" id="UP000676649">
    <property type="component" value="Chromosome"/>
</dbReference>
<evidence type="ECO:0000313" key="2">
    <source>
        <dbReference type="EMBL" id="QWF72179.1"/>
    </source>
</evidence>
<sequence>MASKKAFTLFIGSSSEAKHYAQKIELVAAENALFDVIAWWHMDVARPGESFLESLFSLLHQACFAIFVATPDDLLIKRGEDSLAIRDNVLFEYGLFAGYLGRRKTLLVQIGKTDIPTDLSGINRIFSPENPTQDELSLIAEQCINSLLLHTSEDFEQAVCDLRHGKMYLKADCLRPLLAKAMYERISKHNIAALTSKQLTKLLQNYRVNGERIVGQPNHLTTLTNFIDINQITQNHLDKLSATFARFVAKQLHLNPSCKDEPCATRVAIHNKLDLKLLAATLAEMQIKPTIVDLNATNNSRIKGYCIRGEHSIFLHDFTATGFTPLKCIAELRENEIKINRIVSFLIREENLDEVRHNCEEKKIEFHVFCIQKESGELEIKEYS</sequence>
<organism evidence="2 3">
    <name type="scientific">Methylomonas paludis</name>
    <dbReference type="NCBI Taxonomy" id="1173101"/>
    <lineage>
        <taxon>Bacteria</taxon>
        <taxon>Pseudomonadati</taxon>
        <taxon>Pseudomonadota</taxon>
        <taxon>Gammaproteobacteria</taxon>
        <taxon>Methylococcales</taxon>
        <taxon>Methylococcaceae</taxon>
        <taxon>Methylomonas</taxon>
    </lineage>
</organism>
<accession>A0A975MR15</accession>